<evidence type="ECO:0000256" key="1">
    <source>
        <dbReference type="ARBA" id="ARBA00004370"/>
    </source>
</evidence>
<dbReference type="Proteomes" id="UP000036987">
    <property type="component" value="Unassembled WGS sequence"/>
</dbReference>
<evidence type="ECO:0000256" key="5">
    <source>
        <dbReference type="ARBA" id="ARBA00023136"/>
    </source>
</evidence>
<dbReference type="PANTHER" id="PTHR21659">
    <property type="entry name" value="HYDROPHOBIC PROTEIN RCI2 LOW TEMPERATURE AND SALT RESPONSIVE PROTEIN LTI6 -RELATED"/>
    <property type="match status" value="1"/>
</dbReference>
<reference evidence="8" key="1">
    <citation type="journal article" date="2016" name="Nature">
        <title>The genome of the seagrass Zostera marina reveals angiosperm adaptation to the sea.</title>
        <authorList>
            <person name="Olsen J.L."/>
            <person name="Rouze P."/>
            <person name="Verhelst B."/>
            <person name="Lin Y.-C."/>
            <person name="Bayer T."/>
            <person name="Collen J."/>
            <person name="Dattolo E."/>
            <person name="De Paoli E."/>
            <person name="Dittami S."/>
            <person name="Maumus F."/>
            <person name="Michel G."/>
            <person name="Kersting A."/>
            <person name="Lauritano C."/>
            <person name="Lohaus R."/>
            <person name="Toepel M."/>
            <person name="Tonon T."/>
            <person name="Vanneste K."/>
            <person name="Amirebrahimi M."/>
            <person name="Brakel J."/>
            <person name="Bostroem C."/>
            <person name="Chovatia M."/>
            <person name="Grimwood J."/>
            <person name="Jenkins J.W."/>
            <person name="Jueterbock A."/>
            <person name="Mraz A."/>
            <person name="Stam W.T."/>
            <person name="Tice H."/>
            <person name="Bornberg-Bauer E."/>
            <person name="Green P.J."/>
            <person name="Pearson G.A."/>
            <person name="Procaccini G."/>
            <person name="Duarte C.M."/>
            <person name="Schmutz J."/>
            <person name="Reusch T.B.H."/>
            <person name="Van de Peer Y."/>
        </authorList>
    </citation>
    <scope>NUCLEOTIDE SEQUENCE [LARGE SCALE GENOMIC DNA]</scope>
    <source>
        <strain evidence="8">cv. Finnish</strain>
    </source>
</reference>
<organism evidence="7 8">
    <name type="scientific">Zostera marina</name>
    <name type="common">Eelgrass</name>
    <dbReference type="NCBI Taxonomy" id="29655"/>
    <lineage>
        <taxon>Eukaryota</taxon>
        <taxon>Viridiplantae</taxon>
        <taxon>Streptophyta</taxon>
        <taxon>Embryophyta</taxon>
        <taxon>Tracheophyta</taxon>
        <taxon>Spermatophyta</taxon>
        <taxon>Magnoliopsida</taxon>
        <taxon>Liliopsida</taxon>
        <taxon>Zosteraceae</taxon>
        <taxon>Zostera</taxon>
    </lineage>
</organism>
<comment type="similarity">
    <text evidence="2">Belongs to the UPF0057 (PMP3) family.</text>
</comment>
<dbReference type="InterPro" id="IPR000612">
    <property type="entry name" value="PMP3"/>
</dbReference>
<name>A0A0K9PEC0_ZOSMR</name>
<dbReference type="EMBL" id="LFYR01000914">
    <property type="protein sequence ID" value="KMZ67413.1"/>
    <property type="molecule type" value="Genomic_DNA"/>
</dbReference>
<keyword evidence="4 6" id="KW-1133">Transmembrane helix</keyword>
<keyword evidence="5 6" id="KW-0472">Membrane</keyword>
<dbReference type="PROSITE" id="PS01309">
    <property type="entry name" value="UPF0057"/>
    <property type="match status" value="1"/>
</dbReference>
<protein>
    <submittedName>
        <fullName evidence="7">Hydrophobic protein OSR8</fullName>
    </submittedName>
</protein>
<sequence length="78" mass="8669">MASYGCCIVLEILLAIVLPPLGVVLRHGCCSCEFLISLLLTLLGYIPGIIYAIYVIVTVDPDSEYRRRRDGDYYVVVS</sequence>
<keyword evidence="3 6" id="KW-0812">Transmembrane</keyword>
<keyword evidence="8" id="KW-1185">Reference proteome</keyword>
<evidence type="ECO:0000256" key="2">
    <source>
        <dbReference type="ARBA" id="ARBA00009530"/>
    </source>
</evidence>
<dbReference type="OrthoDB" id="2802411at2759"/>
<dbReference type="OMA" id="IYVIVFQ"/>
<evidence type="ECO:0000256" key="3">
    <source>
        <dbReference type="ARBA" id="ARBA00022692"/>
    </source>
</evidence>
<dbReference type="GO" id="GO:0016020">
    <property type="term" value="C:membrane"/>
    <property type="evidence" value="ECO:0007669"/>
    <property type="project" value="UniProtKB-SubCell"/>
</dbReference>
<comment type="caution">
    <text evidence="7">The sequence shown here is derived from an EMBL/GenBank/DDBJ whole genome shotgun (WGS) entry which is preliminary data.</text>
</comment>
<accession>A0A0K9PEC0</accession>
<evidence type="ECO:0000256" key="4">
    <source>
        <dbReference type="ARBA" id="ARBA00022989"/>
    </source>
</evidence>
<comment type="subcellular location">
    <subcellularLocation>
        <location evidence="1">Membrane</location>
    </subcellularLocation>
</comment>
<feature type="transmembrane region" description="Helical" evidence="6">
    <location>
        <begin position="36"/>
        <end position="59"/>
    </location>
</feature>
<dbReference type="Pfam" id="PF01679">
    <property type="entry name" value="Pmp3"/>
    <property type="match status" value="1"/>
</dbReference>
<dbReference type="PANTHER" id="PTHR21659:SF106">
    <property type="entry name" value="LOW TEMPERATURE AND SALT RESPONSIVE PROTEIN FAMILY"/>
    <property type="match status" value="1"/>
</dbReference>
<evidence type="ECO:0000256" key="6">
    <source>
        <dbReference type="SAM" id="Phobius"/>
    </source>
</evidence>
<evidence type="ECO:0000313" key="8">
    <source>
        <dbReference type="Proteomes" id="UP000036987"/>
    </source>
</evidence>
<gene>
    <name evidence="7" type="ORF">ZOSMA_269G00040</name>
</gene>
<proteinExistence type="inferred from homology"/>
<evidence type="ECO:0000313" key="7">
    <source>
        <dbReference type="EMBL" id="KMZ67413.1"/>
    </source>
</evidence>
<dbReference type="AlphaFoldDB" id="A0A0K9PEC0"/>